<protein>
    <recommendedName>
        <fullName evidence="3 9">Guanylate kinase</fullName>
        <ecNumber evidence="2 9">2.7.4.8</ecNumber>
    </recommendedName>
    <alternativeName>
        <fullName evidence="8 9">GMP kinase</fullName>
    </alternativeName>
</protein>
<keyword evidence="5 9" id="KW-0547">Nucleotide-binding</keyword>
<dbReference type="InterPro" id="IPR008144">
    <property type="entry name" value="Guanylate_kin-like_dom"/>
</dbReference>
<dbReference type="InterPro" id="IPR008145">
    <property type="entry name" value="GK/Ca_channel_bsu"/>
</dbReference>
<reference evidence="11 12" key="1">
    <citation type="submission" date="2020-08" db="EMBL/GenBank/DDBJ databases">
        <title>Genomic Encyclopedia of Type Strains, Phase IV (KMG-IV): sequencing the most valuable type-strain genomes for metagenomic binning, comparative biology and taxonomic classification.</title>
        <authorList>
            <person name="Goeker M."/>
        </authorList>
    </citation>
    <scope>NUCLEOTIDE SEQUENCE [LARGE SCALE GENOMIC DNA]</scope>
    <source>
        <strain evidence="11 12">DSM 25966</strain>
    </source>
</reference>
<dbReference type="Gene3D" id="3.30.63.10">
    <property type="entry name" value="Guanylate Kinase phosphate binding domain"/>
    <property type="match status" value="1"/>
</dbReference>
<dbReference type="Pfam" id="PF00625">
    <property type="entry name" value="Guanylate_kin"/>
    <property type="match status" value="1"/>
</dbReference>
<comment type="catalytic activity">
    <reaction evidence="9">
        <text>GMP + ATP = GDP + ADP</text>
        <dbReference type="Rhea" id="RHEA:20780"/>
        <dbReference type="ChEBI" id="CHEBI:30616"/>
        <dbReference type="ChEBI" id="CHEBI:58115"/>
        <dbReference type="ChEBI" id="CHEBI:58189"/>
        <dbReference type="ChEBI" id="CHEBI:456216"/>
        <dbReference type="EC" id="2.7.4.8"/>
    </reaction>
</comment>
<dbReference type="RefSeq" id="WP_246409388.1">
    <property type="nucleotide sequence ID" value="NZ_JACIDS010000002.1"/>
</dbReference>
<comment type="similarity">
    <text evidence="1 9">Belongs to the guanylate kinase family.</text>
</comment>
<comment type="caution">
    <text evidence="11">The sequence shown here is derived from an EMBL/GenBank/DDBJ whole genome shotgun (WGS) entry which is preliminary data.</text>
</comment>
<evidence type="ECO:0000256" key="3">
    <source>
        <dbReference type="ARBA" id="ARBA00016296"/>
    </source>
</evidence>
<feature type="binding site" evidence="9">
    <location>
        <begin position="30"/>
        <end position="37"/>
    </location>
    <ligand>
        <name>ATP</name>
        <dbReference type="ChEBI" id="CHEBI:30616"/>
    </ligand>
</feature>
<dbReference type="SUPFAM" id="SSF52540">
    <property type="entry name" value="P-loop containing nucleoside triphosphate hydrolases"/>
    <property type="match status" value="1"/>
</dbReference>
<evidence type="ECO:0000256" key="2">
    <source>
        <dbReference type="ARBA" id="ARBA00012961"/>
    </source>
</evidence>
<dbReference type="EMBL" id="JACIDS010000002">
    <property type="protein sequence ID" value="MBB3930881.1"/>
    <property type="molecule type" value="Genomic_DNA"/>
</dbReference>
<dbReference type="CDD" id="cd00071">
    <property type="entry name" value="GMPK"/>
    <property type="match status" value="1"/>
</dbReference>
<evidence type="ECO:0000256" key="4">
    <source>
        <dbReference type="ARBA" id="ARBA00022679"/>
    </source>
</evidence>
<dbReference type="GO" id="GO:0005524">
    <property type="term" value="F:ATP binding"/>
    <property type="evidence" value="ECO:0007669"/>
    <property type="project" value="UniProtKB-UniRule"/>
</dbReference>
<accession>A0A840APU8</accession>
<proteinExistence type="inferred from homology"/>
<keyword evidence="4 9" id="KW-0808">Transferase</keyword>
<evidence type="ECO:0000256" key="1">
    <source>
        <dbReference type="ARBA" id="ARBA00005790"/>
    </source>
</evidence>
<dbReference type="GO" id="GO:0004385">
    <property type="term" value="F:GMP kinase activity"/>
    <property type="evidence" value="ECO:0007669"/>
    <property type="project" value="UniProtKB-UniRule"/>
</dbReference>
<dbReference type="EC" id="2.7.4.8" evidence="2 9"/>
<dbReference type="NCBIfam" id="TIGR03263">
    <property type="entry name" value="guanyl_kin"/>
    <property type="match status" value="1"/>
</dbReference>
<dbReference type="HAMAP" id="MF_00328">
    <property type="entry name" value="Guanylate_kinase"/>
    <property type="match status" value="1"/>
</dbReference>
<evidence type="ECO:0000256" key="5">
    <source>
        <dbReference type="ARBA" id="ARBA00022741"/>
    </source>
</evidence>
<name>A0A840APU8_9HYPH</name>
<evidence type="ECO:0000259" key="10">
    <source>
        <dbReference type="PROSITE" id="PS50052"/>
    </source>
</evidence>
<gene>
    <name evidence="9" type="primary">gmk</name>
    <name evidence="11" type="ORF">GGR25_001920</name>
</gene>
<dbReference type="AlphaFoldDB" id="A0A840APU8"/>
<dbReference type="SMART" id="SM00072">
    <property type="entry name" value="GuKc"/>
    <property type="match status" value="1"/>
</dbReference>
<organism evidence="11 12">
    <name type="scientific">Kaistia hirudinis</name>
    <dbReference type="NCBI Taxonomy" id="1293440"/>
    <lineage>
        <taxon>Bacteria</taxon>
        <taxon>Pseudomonadati</taxon>
        <taxon>Pseudomonadota</taxon>
        <taxon>Alphaproteobacteria</taxon>
        <taxon>Hyphomicrobiales</taxon>
        <taxon>Kaistiaceae</taxon>
        <taxon>Kaistia</taxon>
    </lineage>
</organism>
<keyword evidence="6 9" id="KW-0418">Kinase</keyword>
<comment type="function">
    <text evidence="9">Essential for recycling GMP and indirectly, cGMP.</text>
</comment>
<dbReference type="PROSITE" id="PS00856">
    <property type="entry name" value="GUANYLATE_KINASE_1"/>
    <property type="match status" value="1"/>
</dbReference>
<dbReference type="Gene3D" id="3.40.50.300">
    <property type="entry name" value="P-loop containing nucleotide triphosphate hydrolases"/>
    <property type="match status" value="1"/>
</dbReference>
<dbReference type="Proteomes" id="UP000553963">
    <property type="component" value="Unassembled WGS sequence"/>
</dbReference>
<dbReference type="FunFam" id="3.30.63.10:FF:000002">
    <property type="entry name" value="Guanylate kinase 1"/>
    <property type="match status" value="1"/>
</dbReference>
<evidence type="ECO:0000256" key="7">
    <source>
        <dbReference type="ARBA" id="ARBA00022840"/>
    </source>
</evidence>
<feature type="domain" description="Guanylate kinase-like" evidence="10">
    <location>
        <begin position="23"/>
        <end position="202"/>
    </location>
</feature>
<sequence length="230" mass="25761">MTPIGTRTTAAVTAASAKSERRGLMLVLSSPSGAGKSTIARHLMEQDKDIVLSVSVTTRGRRPSEIEGVHYHFIDQETFDRMRDHGDLLEWAQVHGNCYGTPKAPVEKALSSGLDVLFDIDWQGADQVAKAMPQDLVRIFVLPPTMTELAARLERRAEDKPDVIARRLANARGEISHWRDYDYVIINKDLQTSLQKAQAILYAERMKRARTTWLEAFVEELLSEEIESGG</sequence>
<dbReference type="InterPro" id="IPR020590">
    <property type="entry name" value="Guanylate_kinase_CS"/>
</dbReference>
<keyword evidence="9" id="KW-0963">Cytoplasm</keyword>
<dbReference type="GO" id="GO:0005829">
    <property type="term" value="C:cytosol"/>
    <property type="evidence" value="ECO:0007669"/>
    <property type="project" value="TreeGrafter"/>
</dbReference>
<dbReference type="PANTHER" id="PTHR23117:SF13">
    <property type="entry name" value="GUANYLATE KINASE"/>
    <property type="match status" value="1"/>
</dbReference>
<evidence type="ECO:0000313" key="12">
    <source>
        <dbReference type="Proteomes" id="UP000553963"/>
    </source>
</evidence>
<keyword evidence="12" id="KW-1185">Reference proteome</keyword>
<evidence type="ECO:0000256" key="8">
    <source>
        <dbReference type="ARBA" id="ARBA00030128"/>
    </source>
</evidence>
<dbReference type="PANTHER" id="PTHR23117">
    <property type="entry name" value="GUANYLATE KINASE-RELATED"/>
    <property type="match status" value="1"/>
</dbReference>
<evidence type="ECO:0000256" key="6">
    <source>
        <dbReference type="ARBA" id="ARBA00022777"/>
    </source>
</evidence>
<dbReference type="InterPro" id="IPR017665">
    <property type="entry name" value="Guanylate_kinase"/>
</dbReference>
<dbReference type="PROSITE" id="PS50052">
    <property type="entry name" value="GUANYLATE_KINASE_2"/>
    <property type="match status" value="1"/>
</dbReference>
<evidence type="ECO:0000256" key="9">
    <source>
        <dbReference type="HAMAP-Rule" id="MF_00328"/>
    </source>
</evidence>
<dbReference type="InterPro" id="IPR027417">
    <property type="entry name" value="P-loop_NTPase"/>
</dbReference>
<comment type="subcellular location">
    <subcellularLocation>
        <location evidence="9">Cytoplasm</location>
    </subcellularLocation>
</comment>
<evidence type="ECO:0000313" key="11">
    <source>
        <dbReference type="EMBL" id="MBB3930881.1"/>
    </source>
</evidence>
<keyword evidence="7 9" id="KW-0067">ATP-binding</keyword>